<evidence type="ECO:0000313" key="2">
    <source>
        <dbReference type="Proteomes" id="UP000050783"/>
    </source>
</evidence>
<proteinExistence type="predicted"/>
<accession>A0A0P1ECY8</accession>
<sequence length="296" mass="32085">MRKSGFSIVLLAMVAEPAFSDGALFETPQTALDAFVQALKDGDQNKLLELFGPEAEDVIGTGDPGEDQQRRQDVLGMYSEGYRFQPDDDGVVLLLGEDSWPFPIPILQGETGWQFDLAAGIEELSAREIGLNELDVIETLEAYVDLQAAFRLVDHNGDGVMEFARSIISDPGERNGLFWPEEDSFVGAALARAAASGWSDGEADYEPEPFLGYYFTILQGQGPNAPGGAHSYFVGDRFVAGHALLAVPSDYGETGIHSFLVGENGIVYEADFGPDTQKITAEISTYDPGQNWSPTE</sequence>
<dbReference type="InterPro" id="IPR021556">
    <property type="entry name" value="DUF2950"/>
</dbReference>
<dbReference type="Pfam" id="PF11453">
    <property type="entry name" value="DUF2950"/>
    <property type="match status" value="1"/>
</dbReference>
<dbReference type="RefSeq" id="WP_082637051.1">
    <property type="nucleotide sequence ID" value="NZ_CYPU01000025.1"/>
</dbReference>
<evidence type="ECO:0008006" key="3">
    <source>
        <dbReference type="Google" id="ProtNLM"/>
    </source>
</evidence>
<organism evidence="1 2">
    <name type="scientific">Ruegeria atlantica</name>
    <dbReference type="NCBI Taxonomy" id="81569"/>
    <lineage>
        <taxon>Bacteria</taxon>
        <taxon>Pseudomonadati</taxon>
        <taxon>Pseudomonadota</taxon>
        <taxon>Alphaproteobacteria</taxon>
        <taxon>Rhodobacterales</taxon>
        <taxon>Roseobacteraceae</taxon>
        <taxon>Ruegeria</taxon>
    </lineage>
</organism>
<dbReference type="Proteomes" id="UP000050783">
    <property type="component" value="Unassembled WGS sequence"/>
</dbReference>
<dbReference type="AlphaFoldDB" id="A0A0P1ECY8"/>
<protein>
    <recommendedName>
        <fullName evidence="3">DUF2950 domain-containing protein</fullName>
    </recommendedName>
</protein>
<name>A0A0P1ECY8_9RHOB</name>
<evidence type="ECO:0000313" key="1">
    <source>
        <dbReference type="EMBL" id="CUH47583.1"/>
    </source>
</evidence>
<reference evidence="1 2" key="1">
    <citation type="submission" date="2015-09" db="EMBL/GenBank/DDBJ databases">
        <authorList>
            <consortium name="Swine Surveillance"/>
        </authorList>
    </citation>
    <scope>NUCLEOTIDE SEQUENCE [LARGE SCALE GENOMIC DNA]</scope>
    <source>
        <strain evidence="1 2">CECT 4292</strain>
    </source>
</reference>
<gene>
    <name evidence="1" type="ORF">RUA4292_01754</name>
</gene>
<dbReference type="STRING" id="81569.RUM4293_03714"/>
<dbReference type="EMBL" id="CYPU01000025">
    <property type="protein sequence ID" value="CUH47583.1"/>
    <property type="molecule type" value="Genomic_DNA"/>
</dbReference>
<dbReference type="GeneID" id="55492990"/>
<dbReference type="OrthoDB" id="108782at2"/>